<evidence type="ECO:0000313" key="6">
    <source>
        <dbReference type="EMBL" id="MFB6395481.1"/>
    </source>
</evidence>
<dbReference type="Pfam" id="PF07729">
    <property type="entry name" value="FCD"/>
    <property type="match status" value="1"/>
</dbReference>
<dbReference type="Gene3D" id="1.20.120.530">
    <property type="entry name" value="GntR ligand-binding domain-like"/>
    <property type="match status" value="1"/>
</dbReference>
<keyword evidence="3" id="KW-0804">Transcription</keyword>
<gene>
    <name evidence="6" type="ORF">AAFH96_20540</name>
</gene>
<dbReference type="InterPro" id="IPR008920">
    <property type="entry name" value="TF_FadR/GntR_C"/>
</dbReference>
<comment type="caution">
    <text evidence="6">The sequence shown here is derived from an EMBL/GenBank/DDBJ whole genome shotgun (WGS) entry which is preliminary data.</text>
</comment>
<proteinExistence type="predicted"/>
<organism evidence="6 7">
    <name type="scientific">Polymorphospora lycopeni</name>
    <dbReference type="NCBI Taxonomy" id="3140240"/>
    <lineage>
        <taxon>Bacteria</taxon>
        <taxon>Bacillati</taxon>
        <taxon>Actinomycetota</taxon>
        <taxon>Actinomycetes</taxon>
        <taxon>Micromonosporales</taxon>
        <taxon>Micromonosporaceae</taxon>
        <taxon>Polymorphospora</taxon>
    </lineage>
</organism>
<keyword evidence="1" id="KW-0805">Transcription regulation</keyword>
<dbReference type="PANTHER" id="PTHR43537">
    <property type="entry name" value="TRANSCRIPTIONAL REGULATOR, GNTR FAMILY"/>
    <property type="match status" value="1"/>
</dbReference>
<feature type="domain" description="HTH gntR-type" evidence="5">
    <location>
        <begin position="22"/>
        <end position="92"/>
    </location>
</feature>
<keyword evidence="2" id="KW-0238">DNA-binding</keyword>
<dbReference type="RefSeq" id="WP_364206424.1">
    <property type="nucleotide sequence ID" value="NZ_JBCGDC010000060.1"/>
</dbReference>
<accession>A0ABV5CTZ8</accession>
<dbReference type="InterPro" id="IPR000524">
    <property type="entry name" value="Tscrpt_reg_HTH_GntR"/>
</dbReference>
<dbReference type="InterPro" id="IPR036390">
    <property type="entry name" value="WH_DNA-bd_sf"/>
</dbReference>
<dbReference type="Gene3D" id="1.10.10.10">
    <property type="entry name" value="Winged helix-like DNA-binding domain superfamily/Winged helix DNA-binding domain"/>
    <property type="match status" value="1"/>
</dbReference>
<evidence type="ECO:0000256" key="1">
    <source>
        <dbReference type="ARBA" id="ARBA00023015"/>
    </source>
</evidence>
<dbReference type="EMBL" id="JBCGDC010000060">
    <property type="protein sequence ID" value="MFB6395481.1"/>
    <property type="molecule type" value="Genomic_DNA"/>
</dbReference>
<dbReference type="CDD" id="cd07377">
    <property type="entry name" value="WHTH_GntR"/>
    <property type="match status" value="1"/>
</dbReference>
<dbReference type="PROSITE" id="PS50949">
    <property type="entry name" value="HTH_GNTR"/>
    <property type="match status" value="1"/>
</dbReference>
<feature type="region of interest" description="Disordered" evidence="4">
    <location>
        <begin position="1"/>
        <end position="21"/>
    </location>
</feature>
<dbReference type="Proteomes" id="UP001582793">
    <property type="component" value="Unassembled WGS sequence"/>
</dbReference>
<dbReference type="InterPro" id="IPR036388">
    <property type="entry name" value="WH-like_DNA-bd_sf"/>
</dbReference>
<evidence type="ECO:0000313" key="7">
    <source>
        <dbReference type="Proteomes" id="UP001582793"/>
    </source>
</evidence>
<dbReference type="SMART" id="SM00345">
    <property type="entry name" value="HTH_GNTR"/>
    <property type="match status" value="1"/>
</dbReference>
<evidence type="ECO:0000256" key="3">
    <source>
        <dbReference type="ARBA" id="ARBA00023163"/>
    </source>
</evidence>
<keyword evidence="7" id="KW-1185">Reference proteome</keyword>
<dbReference type="PANTHER" id="PTHR43537:SF24">
    <property type="entry name" value="GLUCONATE OPERON TRANSCRIPTIONAL REPRESSOR"/>
    <property type="match status" value="1"/>
</dbReference>
<dbReference type="Pfam" id="PF00392">
    <property type="entry name" value="GntR"/>
    <property type="match status" value="1"/>
</dbReference>
<reference evidence="6 7" key="1">
    <citation type="submission" date="2024-04" db="EMBL/GenBank/DDBJ databases">
        <title>Polymorphospora sp. isolated from Baiyangdian Lake in Xiong'an New Area.</title>
        <authorList>
            <person name="Zhang X."/>
            <person name="Liu J."/>
        </authorList>
    </citation>
    <scope>NUCLEOTIDE SEQUENCE [LARGE SCALE GENOMIC DNA]</scope>
    <source>
        <strain evidence="6 7">2-325</strain>
    </source>
</reference>
<dbReference type="InterPro" id="IPR011711">
    <property type="entry name" value="GntR_C"/>
</dbReference>
<dbReference type="SUPFAM" id="SSF48008">
    <property type="entry name" value="GntR ligand-binding domain-like"/>
    <property type="match status" value="1"/>
</dbReference>
<name>A0ABV5CTZ8_9ACTN</name>
<sequence length="270" mass="29476">MAPGPHRGPDAGVRLKRDRRPPKASVMLAADIRAHILGHALPAGSVLPSEAQLVSDSGLGRATVREALRLLEAEGLIAIKRGPQGGVTVQRPDLSRLSRSLAPFLTLSEAPLRDLFVFRKAVEPTAASLAAVHATDEQRDRLLRLADHDPHSGYSNEIAFHELVAESAGNELMRVLLLVPYDLLRLHLDVEDITADDVGEANAAHKAIATFIADGDQQRAGRAMLKHVESFEEMMQRHNRLDQPIVPRERWLREWRTANGGLGDGGDLGD</sequence>
<dbReference type="SMART" id="SM00895">
    <property type="entry name" value="FCD"/>
    <property type="match status" value="1"/>
</dbReference>
<evidence type="ECO:0000259" key="5">
    <source>
        <dbReference type="PROSITE" id="PS50949"/>
    </source>
</evidence>
<evidence type="ECO:0000256" key="2">
    <source>
        <dbReference type="ARBA" id="ARBA00023125"/>
    </source>
</evidence>
<dbReference type="PRINTS" id="PR00035">
    <property type="entry name" value="HTHGNTR"/>
</dbReference>
<dbReference type="SUPFAM" id="SSF46785">
    <property type="entry name" value="Winged helix' DNA-binding domain"/>
    <property type="match status" value="1"/>
</dbReference>
<evidence type="ECO:0000256" key="4">
    <source>
        <dbReference type="SAM" id="MobiDB-lite"/>
    </source>
</evidence>
<protein>
    <submittedName>
        <fullName evidence="6">FCD domain-containing protein</fullName>
    </submittedName>
</protein>